<feature type="transmembrane region" description="Helical" evidence="7">
    <location>
        <begin position="167"/>
        <end position="190"/>
    </location>
</feature>
<dbReference type="STRING" id="679936.Sulac_3170"/>
<dbReference type="PROSITE" id="PS50850">
    <property type="entry name" value="MFS"/>
    <property type="match status" value="2"/>
</dbReference>
<dbReference type="EMBL" id="CP003179">
    <property type="protein sequence ID" value="AEW06616.1"/>
    <property type="molecule type" value="Genomic_DNA"/>
</dbReference>
<evidence type="ECO:0000313" key="10">
    <source>
        <dbReference type="Proteomes" id="UP000005439"/>
    </source>
</evidence>
<dbReference type="InterPro" id="IPR011701">
    <property type="entry name" value="MFS"/>
</dbReference>
<feature type="transmembrane region" description="Helical" evidence="7">
    <location>
        <begin position="140"/>
        <end position="161"/>
    </location>
</feature>
<evidence type="ECO:0000256" key="4">
    <source>
        <dbReference type="ARBA" id="ARBA00022692"/>
    </source>
</evidence>
<feature type="transmembrane region" description="Helical" evidence="7">
    <location>
        <begin position="247"/>
        <end position="265"/>
    </location>
</feature>
<dbReference type="KEGG" id="sap:Sulac_3170"/>
<accession>G8U1L1</accession>
<feature type="transmembrane region" description="Helical" evidence="7">
    <location>
        <begin position="82"/>
        <end position="100"/>
    </location>
</feature>
<feature type="domain" description="Major facilitator superfamily (MFS) profile" evidence="8">
    <location>
        <begin position="1"/>
        <end position="193"/>
    </location>
</feature>
<feature type="transmembrane region" description="Helical" evidence="7">
    <location>
        <begin position="50"/>
        <end position="70"/>
    </location>
</feature>
<protein>
    <submittedName>
        <fullName evidence="9">Major facilitator superfamily MFS_1</fullName>
    </submittedName>
</protein>
<dbReference type="PATRIC" id="fig|679936.5.peg.3279"/>
<dbReference type="SUPFAM" id="SSF103473">
    <property type="entry name" value="MFS general substrate transporter"/>
    <property type="match status" value="1"/>
</dbReference>
<keyword evidence="4 7" id="KW-0812">Transmembrane</keyword>
<feature type="transmembrane region" description="Helical" evidence="7">
    <location>
        <begin position="211"/>
        <end position="232"/>
    </location>
</feature>
<evidence type="ECO:0000256" key="6">
    <source>
        <dbReference type="ARBA" id="ARBA00023136"/>
    </source>
</evidence>
<keyword evidence="3" id="KW-1003">Cell membrane</keyword>
<dbReference type="HOGENOM" id="CLU_035002_0_0_9"/>
<dbReference type="PANTHER" id="PTHR23517:SF3">
    <property type="entry name" value="INTEGRAL MEMBRANE TRANSPORT PROTEIN"/>
    <property type="match status" value="1"/>
</dbReference>
<evidence type="ECO:0000256" key="3">
    <source>
        <dbReference type="ARBA" id="ARBA00022475"/>
    </source>
</evidence>
<dbReference type="AlphaFoldDB" id="G8U1L1"/>
<keyword evidence="6 7" id="KW-0472">Membrane</keyword>
<keyword evidence="10" id="KW-1185">Reference proteome</keyword>
<dbReference type="InterPro" id="IPR036259">
    <property type="entry name" value="MFS_trans_sf"/>
</dbReference>
<evidence type="ECO:0000256" key="5">
    <source>
        <dbReference type="ARBA" id="ARBA00022989"/>
    </source>
</evidence>
<dbReference type="GO" id="GO:0005886">
    <property type="term" value="C:plasma membrane"/>
    <property type="evidence" value="ECO:0007669"/>
    <property type="project" value="UniProtKB-SubCell"/>
</dbReference>
<feature type="transmembrane region" description="Helical" evidence="7">
    <location>
        <begin position="361"/>
        <end position="381"/>
    </location>
</feature>
<dbReference type="PRINTS" id="PR01035">
    <property type="entry name" value="TCRTETA"/>
</dbReference>
<name>G8U1L1_SULAD</name>
<dbReference type="PANTHER" id="PTHR23517">
    <property type="entry name" value="RESISTANCE PROTEIN MDTM, PUTATIVE-RELATED-RELATED"/>
    <property type="match status" value="1"/>
</dbReference>
<keyword evidence="5 7" id="KW-1133">Transmembrane helix</keyword>
<feature type="domain" description="Major facilitator superfamily (MFS) profile" evidence="8">
    <location>
        <begin position="206"/>
        <end position="396"/>
    </location>
</feature>
<dbReference type="Gene3D" id="1.20.1250.20">
    <property type="entry name" value="MFS general substrate transporter like domains"/>
    <property type="match status" value="2"/>
</dbReference>
<evidence type="ECO:0000259" key="8">
    <source>
        <dbReference type="PROSITE" id="PS50850"/>
    </source>
</evidence>
<evidence type="ECO:0000256" key="2">
    <source>
        <dbReference type="ARBA" id="ARBA00022448"/>
    </source>
</evidence>
<dbReference type="GO" id="GO:0022857">
    <property type="term" value="F:transmembrane transporter activity"/>
    <property type="evidence" value="ECO:0007669"/>
    <property type="project" value="InterPro"/>
</dbReference>
<organism evidence="9 10">
    <name type="scientific">Sulfobacillus acidophilus (strain ATCC 700253 / DSM 10332 / NAL)</name>
    <dbReference type="NCBI Taxonomy" id="679936"/>
    <lineage>
        <taxon>Bacteria</taxon>
        <taxon>Bacillati</taxon>
        <taxon>Bacillota</taxon>
        <taxon>Clostridia</taxon>
        <taxon>Eubacteriales</taxon>
        <taxon>Clostridiales Family XVII. Incertae Sedis</taxon>
        <taxon>Sulfobacillus</taxon>
    </lineage>
</organism>
<keyword evidence="2" id="KW-0813">Transport</keyword>
<comment type="subcellular location">
    <subcellularLocation>
        <location evidence="1">Cell membrane</location>
        <topology evidence="1">Multi-pass membrane protein</topology>
    </subcellularLocation>
</comment>
<dbReference type="Pfam" id="PF07690">
    <property type="entry name" value="MFS_1"/>
    <property type="match status" value="1"/>
</dbReference>
<feature type="transmembrane region" description="Helical" evidence="7">
    <location>
        <begin position="106"/>
        <end position="128"/>
    </location>
</feature>
<sequence length="396" mass="42345">MVLALRGIKSWPISRDVWWLTLAQGLWGLGLGLYGMFFPLYVEKLGGGPVVVGFLTTVAGVATALVVFPGGWLADRVDRRSILVWGWVVAVPVPWLFAWAPHWQWLIPGVLLYFGSAFSTPALQAVIVEEAAPGQLAFSYNVVMSVFGAGMVLGPAIGGYLASRFSYGLVFTLSGLIYTASTVAVWQIRSHPARPRPKRPAAWKPAARPRFFQWMLFAAALSVIQGFVWPYVVPYWKSVGHLSMETIGLLGSVAMAAVTLTGPLWARVGDRVGIPKALGAGLGLLAAGWLLLLWMPESLGWGLLSSLLRGIGEGSRGLQGVALGRVAKPGEIGTAYGLFNLATELAGALAPLPGGLLFAHWVYGPLVLGIFFTAIIGWWLLNGLPGRPTPVPPIAT</sequence>
<reference evidence="10" key="1">
    <citation type="submission" date="2011-12" db="EMBL/GenBank/DDBJ databases">
        <title>The complete genome of chromosome of Sulfobacillus acidophilus DSM 10332.</title>
        <authorList>
            <person name="Lucas S."/>
            <person name="Han J."/>
            <person name="Lapidus A."/>
            <person name="Bruce D."/>
            <person name="Goodwin L."/>
            <person name="Pitluck S."/>
            <person name="Peters L."/>
            <person name="Kyrpides N."/>
            <person name="Mavromatis K."/>
            <person name="Ivanova N."/>
            <person name="Mikhailova N."/>
            <person name="Chertkov O."/>
            <person name="Saunders E."/>
            <person name="Detter J.C."/>
            <person name="Tapia R."/>
            <person name="Han C."/>
            <person name="Land M."/>
            <person name="Hauser L."/>
            <person name="Markowitz V."/>
            <person name="Cheng J.-F."/>
            <person name="Hugenholtz P."/>
            <person name="Woyke T."/>
            <person name="Wu D."/>
            <person name="Pukall R."/>
            <person name="Gehrich-Schroeter G."/>
            <person name="Schneider S."/>
            <person name="Klenk H.-P."/>
            <person name="Eisen J.A."/>
        </authorList>
    </citation>
    <scope>NUCLEOTIDE SEQUENCE [LARGE SCALE GENOMIC DNA]</scope>
    <source>
        <strain evidence="10">ATCC 700253 / DSM 10332 / NAL</strain>
    </source>
</reference>
<evidence type="ECO:0000256" key="7">
    <source>
        <dbReference type="SAM" id="Phobius"/>
    </source>
</evidence>
<feature type="transmembrane region" description="Helical" evidence="7">
    <location>
        <begin position="17"/>
        <end position="38"/>
    </location>
</feature>
<dbReference type="InterPro" id="IPR050171">
    <property type="entry name" value="MFS_Transporters"/>
</dbReference>
<dbReference type="InterPro" id="IPR001958">
    <property type="entry name" value="Tet-R_TetA/multi-R_MdtG-like"/>
</dbReference>
<dbReference type="Proteomes" id="UP000005439">
    <property type="component" value="Chromosome"/>
</dbReference>
<proteinExistence type="predicted"/>
<dbReference type="InterPro" id="IPR020846">
    <property type="entry name" value="MFS_dom"/>
</dbReference>
<feature type="transmembrane region" description="Helical" evidence="7">
    <location>
        <begin position="277"/>
        <end position="295"/>
    </location>
</feature>
<evidence type="ECO:0000256" key="1">
    <source>
        <dbReference type="ARBA" id="ARBA00004651"/>
    </source>
</evidence>
<gene>
    <name evidence="9" type="ordered locus">Sulac_3170</name>
</gene>
<reference evidence="9 10" key="2">
    <citation type="journal article" date="2012" name="Stand. Genomic Sci.">
        <title>Complete genome sequence of the moderately thermophilic mineral-sulfide-oxidizing firmicute Sulfobacillus acidophilus type strain (NAL(T)).</title>
        <authorList>
            <person name="Anderson I."/>
            <person name="Chertkov O."/>
            <person name="Chen A."/>
            <person name="Saunders E."/>
            <person name="Lapidus A."/>
            <person name="Nolan M."/>
            <person name="Lucas S."/>
            <person name="Hammon N."/>
            <person name="Deshpande S."/>
            <person name="Cheng J.F."/>
            <person name="Han C."/>
            <person name="Tapia R."/>
            <person name="Goodwin L.A."/>
            <person name="Pitluck S."/>
            <person name="Liolios K."/>
            <person name="Pagani I."/>
            <person name="Ivanova N."/>
            <person name="Mikhailova N."/>
            <person name="Pati A."/>
            <person name="Palaniappan K."/>
            <person name="Land M."/>
            <person name="Pan C."/>
            <person name="Rohde M."/>
            <person name="Pukall R."/>
            <person name="Goker M."/>
            <person name="Detter J.C."/>
            <person name="Woyke T."/>
            <person name="Bristow J."/>
            <person name="Eisen J.A."/>
            <person name="Markowitz V."/>
            <person name="Hugenholtz P."/>
            <person name="Kyrpides N.C."/>
            <person name="Klenk H.P."/>
            <person name="Mavromatis K."/>
        </authorList>
    </citation>
    <scope>NUCLEOTIDE SEQUENCE [LARGE SCALE GENOMIC DNA]</scope>
    <source>
        <strain evidence="10">ATCC 700253 / DSM 10332 / NAL</strain>
    </source>
</reference>
<evidence type="ECO:0000313" key="9">
    <source>
        <dbReference type="EMBL" id="AEW06616.1"/>
    </source>
</evidence>